<dbReference type="PANTHER" id="PTHR48022:SF28">
    <property type="entry name" value="MAJOR FACILITATOR SUPERFAMILY (MFS) PROFILE DOMAIN-CONTAINING PROTEIN-RELATED"/>
    <property type="match status" value="1"/>
</dbReference>
<dbReference type="PROSITE" id="PS00216">
    <property type="entry name" value="SUGAR_TRANSPORT_1"/>
    <property type="match status" value="1"/>
</dbReference>
<keyword evidence="5 8" id="KW-1133">Transmembrane helix</keyword>
<dbReference type="InterPro" id="IPR036259">
    <property type="entry name" value="MFS_trans_sf"/>
</dbReference>
<feature type="transmembrane region" description="Helical" evidence="8">
    <location>
        <begin position="169"/>
        <end position="193"/>
    </location>
</feature>
<reference evidence="10 11" key="1">
    <citation type="journal article" date="2014" name="BMC Genomics">
        <title>Genome sequencing of four Aureobasidium pullulans varieties: biotechnological potential, stress tolerance, and description of new species.</title>
        <authorList>
            <person name="Gostin Ar C."/>
            <person name="Ohm R.A."/>
            <person name="Kogej T."/>
            <person name="Sonjak S."/>
            <person name="Turk M."/>
            <person name="Zajc J."/>
            <person name="Zalar P."/>
            <person name="Grube M."/>
            <person name="Sun H."/>
            <person name="Han J."/>
            <person name="Sharma A."/>
            <person name="Chiniquy J."/>
            <person name="Ngan C.Y."/>
            <person name="Lipzen A."/>
            <person name="Barry K."/>
            <person name="Grigoriev I.V."/>
            <person name="Gunde-Cimerman N."/>
        </authorList>
    </citation>
    <scope>NUCLEOTIDE SEQUENCE [LARGE SCALE GENOMIC DNA]</scope>
    <source>
        <strain evidence="10 11">CBS 147.97</strain>
    </source>
</reference>
<accession>A0A074XUG5</accession>
<evidence type="ECO:0000256" key="4">
    <source>
        <dbReference type="ARBA" id="ARBA00022692"/>
    </source>
</evidence>
<evidence type="ECO:0000313" key="11">
    <source>
        <dbReference type="Proteomes" id="UP000027730"/>
    </source>
</evidence>
<dbReference type="AlphaFoldDB" id="A0A074XUG5"/>
<evidence type="ECO:0000256" key="3">
    <source>
        <dbReference type="ARBA" id="ARBA00022448"/>
    </source>
</evidence>
<proteinExistence type="inferred from homology"/>
<dbReference type="Pfam" id="PF00083">
    <property type="entry name" value="Sugar_tr"/>
    <property type="match status" value="1"/>
</dbReference>
<feature type="transmembrane region" description="Helical" evidence="8">
    <location>
        <begin position="393"/>
        <end position="412"/>
    </location>
</feature>
<feature type="transmembrane region" description="Helical" evidence="8">
    <location>
        <begin position="55"/>
        <end position="73"/>
    </location>
</feature>
<evidence type="ECO:0000256" key="7">
    <source>
        <dbReference type="RuleBase" id="RU003346"/>
    </source>
</evidence>
<sequence length="513" mass="56962">MPLRGKSLTVGITATCGFSFMLFGWDQGVFGGILNNKTFEKQFDYPDPVIQGQIVSTYDIGCILGAIMSLYFGDFLGRRKSVAMSSIWVVLGGAIQASAFSLPQMIIGRVIAGLGIGQSTAVVPMWQSETSKPEHRGKLVALQLVMVIFGISLTNWTNLAMTYVVGSEVTWRFLLAMQCFWAVVTIGLLPFMVESPRWLVYRDRHDEARTVLARLANTDEDDADVAGELKIISETIAAEKAGGKVGWREVFSGGEQQNFRRICLGAGTSIFQQMGGINVVVYYFPVILTQSFGFSPRLALILSGVDFISLMFFGSIMSLLIDRFGRKPLMLFGAPGCGVCFTLVTVGLAIDSKPSLAMSMSFIFGYHLFYGVSFLCIPFLYPSEINSSRMRSIGNSIAMVVNWLFVYVVVLITPSAIANIGWRFYIIFAVLNFAWAPIIWFFYIETKELSLEEIDLMFKIKYHSTTKISYAEAAILAKEEANIVRHGEKSETVVSEFKVKDFVQHREYAGSDS</sequence>
<dbReference type="SUPFAM" id="SSF103473">
    <property type="entry name" value="MFS general substrate transporter"/>
    <property type="match status" value="1"/>
</dbReference>
<comment type="similarity">
    <text evidence="2 7">Belongs to the major facilitator superfamily. Sugar transporter (TC 2.A.1.1) family.</text>
</comment>
<feature type="transmembrane region" description="Helical" evidence="8">
    <location>
        <begin position="356"/>
        <end position="381"/>
    </location>
</feature>
<dbReference type="HOGENOM" id="CLU_001265_30_3_1"/>
<dbReference type="InterPro" id="IPR005829">
    <property type="entry name" value="Sugar_transporter_CS"/>
</dbReference>
<evidence type="ECO:0000256" key="2">
    <source>
        <dbReference type="ARBA" id="ARBA00010992"/>
    </source>
</evidence>
<keyword evidence="3 7" id="KW-0813">Transport</keyword>
<dbReference type="InterPro" id="IPR003663">
    <property type="entry name" value="Sugar/inositol_transpt"/>
</dbReference>
<protein>
    <submittedName>
        <fullName evidence="10">General substrate transporter</fullName>
    </submittedName>
</protein>
<feature type="transmembrane region" description="Helical" evidence="8">
    <location>
        <begin position="82"/>
        <end position="100"/>
    </location>
</feature>
<dbReference type="OrthoDB" id="6133115at2759"/>
<dbReference type="STRING" id="1043004.A0A074XUG5"/>
<dbReference type="PANTHER" id="PTHR48022">
    <property type="entry name" value="PLASTIDIC GLUCOSE TRANSPORTER 4"/>
    <property type="match status" value="1"/>
</dbReference>
<feature type="transmembrane region" description="Helical" evidence="8">
    <location>
        <begin position="106"/>
        <end position="127"/>
    </location>
</feature>
<gene>
    <name evidence="10" type="ORF">M436DRAFT_37062</name>
</gene>
<dbReference type="PRINTS" id="PR00171">
    <property type="entry name" value="SUGRTRNSPORT"/>
</dbReference>
<dbReference type="GeneID" id="25408750"/>
<dbReference type="FunFam" id="1.20.1250.20:FF:000134">
    <property type="entry name" value="MFS sugar transporter protein"/>
    <property type="match status" value="1"/>
</dbReference>
<feature type="domain" description="Major facilitator superfamily (MFS) profile" evidence="9">
    <location>
        <begin position="12"/>
        <end position="447"/>
    </location>
</feature>
<evidence type="ECO:0000259" key="9">
    <source>
        <dbReference type="PROSITE" id="PS50850"/>
    </source>
</evidence>
<dbReference type="InterPro" id="IPR050360">
    <property type="entry name" value="MFS_Sugar_Transporters"/>
</dbReference>
<dbReference type="InterPro" id="IPR020846">
    <property type="entry name" value="MFS_dom"/>
</dbReference>
<keyword evidence="4 8" id="KW-0812">Transmembrane</keyword>
<dbReference type="Gene3D" id="1.20.1250.20">
    <property type="entry name" value="MFS general substrate transporter like domains"/>
    <property type="match status" value="1"/>
</dbReference>
<name>A0A074XUG5_9PEZI</name>
<dbReference type="NCBIfam" id="TIGR00879">
    <property type="entry name" value="SP"/>
    <property type="match status" value="1"/>
</dbReference>
<organism evidence="10 11">
    <name type="scientific">Aureobasidium namibiae CBS 147.97</name>
    <dbReference type="NCBI Taxonomy" id="1043004"/>
    <lineage>
        <taxon>Eukaryota</taxon>
        <taxon>Fungi</taxon>
        <taxon>Dikarya</taxon>
        <taxon>Ascomycota</taxon>
        <taxon>Pezizomycotina</taxon>
        <taxon>Dothideomycetes</taxon>
        <taxon>Dothideomycetidae</taxon>
        <taxon>Dothideales</taxon>
        <taxon>Saccotheciaceae</taxon>
        <taxon>Aureobasidium</taxon>
    </lineage>
</organism>
<comment type="subcellular location">
    <subcellularLocation>
        <location evidence="1">Membrane</location>
        <topology evidence="1">Multi-pass membrane protein</topology>
    </subcellularLocation>
</comment>
<feature type="transmembrane region" description="Helical" evidence="8">
    <location>
        <begin position="298"/>
        <end position="321"/>
    </location>
</feature>
<feature type="transmembrane region" description="Helical" evidence="8">
    <location>
        <begin position="139"/>
        <end position="157"/>
    </location>
</feature>
<evidence type="ECO:0000256" key="8">
    <source>
        <dbReference type="SAM" id="Phobius"/>
    </source>
</evidence>
<dbReference type="InterPro" id="IPR005828">
    <property type="entry name" value="MFS_sugar_transport-like"/>
</dbReference>
<evidence type="ECO:0000256" key="6">
    <source>
        <dbReference type="ARBA" id="ARBA00023136"/>
    </source>
</evidence>
<dbReference type="Proteomes" id="UP000027730">
    <property type="component" value="Unassembled WGS sequence"/>
</dbReference>
<dbReference type="EMBL" id="KL584702">
    <property type="protein sequence ID" value="KEQ78276.1"/>
    <property type="molecule type" value="Genomic_DNA"/>
</dbReference>
<dbReference type="PROSITE" id="PS50850">
    <property type="entry name" value="MFS"/>
    <property type="match status" value="1"/>
</dbReference>
<dbReference type="GO" id="GO:0005351">
    <property type="term" value="F:carbohydrate:proton symporter activity"/>
    <property type="evidence" value="ECO:0007669"/>
    <property type="project" value="TreeGrafter"/>
</dbReference>
<evidence type="ECO:0000256" key="1">
    <source>
        <dbReference type="ARBA" id="ARBA00004141"/>
    </source>
</evidence>
<evidence type="ECO:0000313" key="10">
    <source>
        <dbReference type="EMBL" id="KEQ78276.1"/>
    </source>
</evidence>
<keyword evidence="6 8" id="KW-0472">Membrane</keyword>
<feature type="transmembrane region" description="Helical" evidence="8">
    <location>
        <begin position="328"/>
        <end position="350"/>
    </location>
</feature>
<feature type="transmembrane region" description="Helical" evidence="8">
    <location>
        <begin position="424"/>
        <end position="444"/>
    </location>
</feature>
<keyword evidence="11" id="KW-1185">Reference proteome</keyword>
<feature type="transmembrane region" description="Helical" evidence="8">
    <location>
        <begin position="262"/>
        <end position="286"/>
    </location>
</feature>
<dbReference type="RefSeq" id="XP_013431973.1">
    <property type="nucleotide sequence ID" value="XM_013576519.1"/>
</dbReference>
<evidence type="ECO:0000256" key="5">
    <source>
        <dbReference type="ARBA" id="ARBA00022989"/>
    </source>
</evidence>
<dbReference type="GO" id="GO:0016020">
    <property type="term" value="C:membrane"/>
    <property type="evidence" value="ECO:0007669"/>
    <property type="project" value="UniProtKB-SubCell"/>
</dbReference>